<dbReference type="PANTHER" id="PTHR30371">
    <property type="entry name" value="SEC-INDEPENDENT PROTEIN TRANSLOCASE PROTEIN TATC"/>
    <property type="match status" value="1"/>
</dbReference>
<feature type="transmembrane region" description="Helical" evidence="6">
    <location>
        <begin position="14"/>
        <end position="32"/>
    </location>
</feature>
<keyword evidence="4 6" id="KW-1133">Transmembrane helix</keyword>
<keyword evidence="7" id="KW-0496">Mitochondrion</keyword>
<dbReference type="RefSeq" id="YP_010134154.1">
    <property type="nucleotide sequence ID" value="NC_056793.1"/>
</dbReference>
<dbReference type="GO" id="GO:0043953">
    <property type="term" value="P:protein transport by the Tat complex"/>
    <property type="evidence" value="ECO:0007669"/>
    <property type="project" value="TreeGrafter"/>
</dbReference>
<dbReference type="GO" id="GO:0033281">
    <property type="term" value="C:TAT protein transport complex"/>
    <property type="evidence" value="ECO:0007669"/>
    <property type="project" value="TreeGrafter"/>
</dbReference>
<feature type="transmembrane region" description="Helical" evidence="6">
    <location>
        <begin position="219"/>
        <end position="238"/>
    </location>
</feature>
<evidence type="ECO:0000256" key="3">
    <source>
        <dbReference type="ARBA" id="ARBA00022692"/>
    </source>
</evidence>
<dbReference type="InterPro" id="IPR002033">
    <property type="entry name" value="TatC"/>
</dbReference>
<feature type="transmembrane region" description="Helical" evidence="6">
    <location>
        <begin position="197"/>
        <end position="213"/>
    </location>
</feature>
<evidence type="ECO:0000256" key="5">
    <source>
        <dbReference type="ARBA" id="ARBA00023136"/>
    </source>
</evidence>
<feature type="transmembrane region" description="Helical" evidence="6">
    <location>
        <begin position="104"/>
        <end position="127"/>
    </location>
</feature>
<dbReference type="GeneID" id="67123881"/>
<gene>
    <name evidence="7" type="primary">tatC</name>
</gene>
<name>A0A8F1B824_9STRA</name>
<evidence type="ECO:0000256" key="1">
    <source>
        <dbReference type="ARBA" id="ARBA00004141"/>
    </source>
</evidence>
<protein>
    <submittedName>
        <fullName evidence="7">SecY-independant transporter protein</fullName>
    </submittedName>
</protein>
<feature type="transmembrane region" description="Helical" evidence="6">
    <location>
        <begin position="164"/>
        <end position="185"/>
    </location>
</feature>
<organism evidence="7">
    <name type="scientific">Navicula veneta</name>
    <dbReference type="NCBI Taxonomy" id="138539"/>
    <lineage>
        <taxon>Eukaryota</taxon>
        <taxon>Sar</taxon>
        <taxon>Stramenopiles</taxon>
        <taxon>Ochrophyta</taxon>
        <taxon>Bacillariophyta</taxon>
        <taxon>Bacillariophyceae</taxon>
        <taxon>Bacillariophycidae</taxon>
        <taxon>Naviculales</taxon>
        <taxon>Naviculaceae</taxon>
        <taxon>Navicula</taxon>
    </lineage>
</organism>
<dbReference type="PANTHER" id="PTHR30371:SF0">
    <property type="entry name" value="SEC-INDEPENDENT PROTEIN TRANSLOCASE PROTEIN TATC, CHLOROPLASTIC-RELATED"/>
    <property type="match status" value="1"/>
</dbReference>
<dbReference type="Pfam" id="PF00902">
    <property type="entry name" value="TatC"/>
    <property type="match status" value="1"/>
</dbReference>
<comment type="subcellular location">
    <subcellularLocation>
        <location evidence="1">Membrane</location>
        <topology evidence="1">Multi-pass membrane protein</topology>
    </subcellularLocation>
</comment>
<evidence type="ECO:0000256" key="2">
    <source>
        <dbReference type="ARBA" id="ARBA00008882"/>
    </source>
</evidence>
<dbReference type="GO" id="GO:0065002">
    <property type="term" value="P:intracellular protein transmembrane transport"/>
    <property type="evidence" value="ECO:0007669"/>
    <property type="project" value="TreeGrafter"/>
</dbReference>
<comment type="similarity">
    <text evidence="2">Belongs to the TatC family.</text>
</comment>
<keyword evidence="3 6" id="KW-0812">Transmembrane</keyword>
<keyword evidence="5 6" id="KW-0472">Membrane</keyword>
<evidence type="ECO:0000256" key="6">
    <source>
        <dbReference type="SAM" id="Phobius"/>
    </source>
</evidence>
<accession>A0A8F1B824</accession>
<sequence length="245" mass="30133">MNIRSYYLEIKNRLLLLVLAWVSVVLVSYIFKEVLLFLITKQNSDFVSYTEEIFYFIFTEVTEIFYAYIMLIFFFGTQTFFFYFFYHILIFISLGLYKYEYKYLIFIFKTGILIYIFSVIIFNKILFPFSWNFFLSFQNFDILKSLTLHFEAKISEYLNFYITFYYICVLYFQIFVLLILMFDYFKNSLEIIKRFRKFLYYFFVIFSTFVTPPDVSSQLILSISIIFSYEILVYYSIFKKAFKIF</sequence>
<feature type="transmembrane region" description="Helical" evidence="6">
    <location>
        <begin position="53"/>
        <end position="74"/>
    </location>
</feature>
<dbReference type="EMBL" id="MT383644">
    <property type="protein sequence ID" value="QWM93644.1"/>
    <property type="molecule type" value="Genomic_DNA"/>
</dbReference>
<dbReference type="GO" id="GO:0009977">
    <property type="term" value="F:proton motive force dependent protein transmembrane transporter activity"/>
    <property type="evidence" value="ECO:0007669"/>
    <property type="project" value="TreeGrafter"/>
</dbReference>
<dbReference type="AlphaFoldDB" id="A0A8F1B824"/>
<proteinExistence type="inferred from homology"/>
<evidence type="ECO:0000313" key="7">
    <source>
        <dbReference type="EMBL" id="QWM93644.1"/>
    </source>
</evidence>
<evidence type="ECO:0000256" key="4">
    <source>
        <dbReference type="ARBA" id="ARBA00022989"/>
    </source>
</evidence>
<dbReference type="PRINTS" id="PR01840">
    <property type="entry name" value="TATCFAMILY"/>
</dbReference>
<reference evidence="7" key="1">
    <citation type="journal article" date="2021" name="Ecol Indic">
        <title>Morphological and molecular identification reveals that waters from an isolated oasis in Tamanrasset (extreme South of Algerian Sahara) are colonized by opportunistic and pollution-tolerant diatom species.</title>
        <authorList>
            <person name="Gastineau R."/>
            <person name="Hamedi C."/>
            <person name="Baba Hamed M.B."/>
            <person name="Abi-Ayad S.-M.E.-A."/>
            <person name="Bak M."/>
            <person name="Lemieux C."/>
            <person name="Turmel M."/>
            <person name="Dobosz S."/>
            <person name="Wrobel R.J."/>
            <person name="Kierzek A."/>
            <person name="Lange-Bertalot H."/>
            <person name="Witkowski A."/>
        </authorList>
    </citation>
    <scope>NUCLEOTIDE SEQUENCE</scope>
    <source>
        <strain evidence="7">SZCZR1826</strain>
    </source>
</reference>
<geneLocation type="mitochondrion" evidence="7"/>
<feature type="transmembrane region" description="Helical" evidence="6">
    <location>
        <begin position="80"/>
        <end position="97"/>
    </location>
</feature>